<organism evidence="2 3">
    <name type="scientific">Azospirillum cavernae</name>
    <dbReference type="NCBI Taxonomy" id="2320860"/>
    <lineage>
        <taxon>Bacteria</taxon>
        <taxon>Pseudomonadati</taxon>
        <taxon>Pseudomonadota</taxon>
        <taxon>Alphaproteobacteria</taxon>
        <taxon>Rhodospirillales</taxon>
        <taxon>Azospirillaceae</taxon>
        <taxon>Azospirillum</taxon>
    </lineage>
</organism>
<accession>A0A418VSX6</accession>
<protein>
    <submittedName>
        <fullName evidence="2">Cobaltochelatase subunit CobN</fullName>
    </submittedName>
</protein>
<reference evidence="2 3" key="1">
    <citation type="submission" date="2018-09" db="EMBL/GenBank/DDBJ databases">
        <authorList>
            <person name="Zhu H."/>
        </authorList>
    </citation>
    <scope>NUCLEOTIDE SEQUENCE [LARGE SCALE GENOMIC DNA]</scope>
    <source>
        <strain evidence="2 3">K2W22B-5</strain>
    </source>
</reference>
<comment type="caution">
    <text evidence="2">The sequence shown here is derived from an EMBL/GenBank/DDBJ whole genome shotgun (WGS) entry which is preliminary data.</text>
</comment>
<dbReference type="CDD" id="cd10150">
    <property type="entry name" value="CobN_like"/>
    <property type="match status" value="1"/>
</dbReference>
<dbReference type="RefSeq" id="WP_119832954.1">
    <property type="nucleotide sequence ID" value="NZ_QYUL01000003.1"/>
</dbReference>
<sequence>MHLLAARQDDLDAGPQAEDLGQTPATLVMLSFSDSDLTALASAWRANRDRLPTLRLVNLNRLGHPLSVDLYVDSVIAKAGMVVLRLLGGTGYWRYGLDRVAEICRDRAIPLAVLPGEAMPDPNLSGFGTVAAAESQRLWRFFTEGGPQNIGHLLACAATLAGHPMPWSDPAPVPRFGAYEGWRGMATPNAPVAAIVFYRSHLLAGDLAPIDALCDALAARGLAPLPLFVASLKEPDCAAWMRATLTRRHAAIVINTTGFSAARDGGSPLEANGTPVLQAILSTTPEEGWRGSARGLGPSDLAMNVVLPEMDGRIIARAIAFKTAGEPDPDLQFAAPLLRPVADRVAFTADLAAAWVRLARTPRAERRLALVLSDYPGPGGGIGHAVGLDSPASTVAMLHRLSAEGYSLSGLPTDGAALMEHLTGPTRPILTLDAYERLIPPDIRARIVATWGEPSADPALSDGAFHARALVCGNVVVAVQPSRGHGPLSTAQHHDPDTPPSHGYLAFHLWLRHAFGVHALAQIGAHGTLEWLPGKAVALSAECWPEIVGGALPVLYPFIVNNPGEGVQARRRLGAVLIGHLTPPPVEAGLHGDLANLETAIDEYSQATGLDPRRLGMLRETILDLAWHSGLAAECNLRPDDDPDAILSRLDAHLCDIKELQIRDGLHVFGLSPTGERRDRLTAAVARDTQDPATVAAALESCGEAEMTALLDGLDGRFVRPGPGGSPARGRADTLPTGRNLYALDPRGVPTPTAWTLGWQAADALITRYLQDHGDWPQRLVVDCWGTPAMRTGGDELAQALALLGVRPIWENGSGRVTGYEIMPSGVLGRPRVDVTLRISGLFRDVFPQQIALFDQAVRAVAGLAEEGDDVNPLRAAARAETASLIAEGMDAEEALRRATARVFGAAPGVYGTALSSLVARGDWATRADFGMAYLDGGCHAYGAGLEGVALPAQFRRRVGGADALVHHQDQREHDVLSTDGFMQYEGGFAAAASLDASEPVLYHLDSADPEALAVRTLAEEIARTLRGRAANPRWIAGMMRHGYRGAAELAASVDTLFAFAATTDAVRPAHFDLLFEAYVEDSAVWDFLTHANPAASRHILARMSEALDRGLWHPRRNSTAEDVRLRWENAA</sequence>
<dbReference type="NCBIfam" id="NF008973">
    <property type="entry name" value="PRK12321.1"/>
    <property type="match status" value="1"/>
</dbReference>
<evidence type="ECO:0000259" key="1">
    <source>
        <dbReference type="Pfam" id="PF02514"/>
    </source>
</evidence>
<name>A0A418VSX6_9PROT</name>
<proteinExistence type="predicted"/>
<evidence type="ECO:0000313" key="3">
    <source>
        <dbReference type="Proteomes" id="UP000283458"/>
    </source>
</evidence>
<dbReference type="Proteomes" id="UP000283458">
    <property type="component" value="Unassembled WGS sequence"/>
</dbReference>
<dbReference type="Pfam" id="PF02514">
    <property type="entry name" value="CobN-Mg_chel"/>
    <property type="match status" value="2"/>
</dbReference>
<feature type="domain" description="CobN/magnesium chelatase" evidence="1">
    <location>
        <begin position="139"/>
        <end position="688"/>
    </location>
</feature>
<feature type="domain" description="CobN/magnesium chelatase" evidence="1">
    <location>
        <begin position="694"/>
        <end position="1118"/>
    </location>
</feature>
<dbReference type="InterPro" id="IPR003672">
    <property type="entry name" value="CobN/Mg_chltase"/>
</dbReference>
<keyword evidence="3" id="KW-1185">Reference proteome</keyword>
<dbReference type="OrthoDB" id="9757976at2"/>
<dbReference type="PANTHER" id="PTHR44119">
    <property type="entry name" value="MAGNESIUM-CHELATASE SUBUNIT CHLH, CHLOROPLASTIC"/>
    <property type="match status" value="1"/>
</dbReference>
<gene>
    <name evidence="2" type="primary">cobN</name>
    <name evidence="2" type="ORF">D3877_22305</name>
</gene>
<dbReference type="EMBL" id="QYUL01000003">
    <property type="protein sequence ID" value="RJF79499.1"/>
    <property type="molecule type" value="Genomic_DNA"/>
</dbReference>
<dbReference type="PANTHER" id="PTHR44119:SF4">
    <property type="entry name" value="AEROBIC COBALTOCHELATASE SUBUNIT COBN"/>
    <property type="match status" value="1"/>
</dbReference>
<dbReference type="AlphaFoldDB" id="A0A418VSX6"/>
<evidence type="ECO:0000313" key="2">
    <source>
        <dbReference type="EMBL" id="RJF79499.1"/>
    </source>
</evidence>